<keyword evidence="1" id="KW-0175">Coiled coil</keyword>
<evidence type="ECO:0000256" key="1">
    <source>
        <dbReference type="SAM" id="Coils"/>
    </source>
</evidence>
<dbReference type="EMBL" id="JAUUTY010000004">
    <property type="protein sequence ID" value="KAK1646923.1"/>
    <property type="molecule type" value="Genomic_DNA"/>
</dbReference>
<protein>
    <submittedName>
        <fullName evidence="2">Uncharacterized protein</fullName>
    </submittedName>
</protein>
<feature type="coiled-coil region" evidence="1">
    <location>
        <begin position="24"/>
        <end position="51"/>
    </location>
</feature>
<dbReference type="Proteomes" id="UP001231189">
    <property type="component" value="Unassembled WGS sequence"/>
</dbReference>
<evidence type="ECO:0000313" key="2">
    <source>
        <dbReference type="EMBL" id="KAK1646923.1"/>
    </source>
</evidence>
<proteinExistence type="predicted"/>
<keyword evidence="3" id="KW-1185">Reference proteome</keyword>
<evidence type="ECO:0000313" key="3">
    <source>
        <dbReference type="Proteomes" id="UP001231189"/>
    </source>
</evidence>
<organism evidence="2 3">
    <name type="scientific">Lolium multiflorum</name>
    <name type="common">Italian ryegrass</name>
    <name type="synonym">Lolium perenne subsp. multiflorum</name>
    <dbReference type="NCBI Taxonomy" id="4521"/>
    <lineage>
        <taxon>Eukaryota</taxon>
        <taxon>Viridiplantae</taxon>
        <taxon>Streptophyta</taxon>
        <taxon>Embryophyta</taxon>
        <taxon>Tracheophyta</taxon>
        <taxon>Spermatophyta</taxon>
        <taxon>Magnoliopsida</taxon>
        <taxon>Liliopsida</taxon>
        <taxon>Poales</taxon>
        <taxon>Poaceae</taxon>
        <taxon>BOP clade</taxon>
        <taxon>Pooideae</taxon>
        <taxon>Poodae</taxon>
        <taxon>Poeae</taxon>
        <taxon>Poeae Chloroplast Group 2 (Poeae type)</taxon>
        <taxon>Loliodinae</taxon>
        <taxon>Loliinae</taxon>
        <taxon>Lolium</taxon>
    </lineage>
</organism>
<dbReference type="PANTHER" id="PTHR31580:SF44">
    <property type="entry name" value="OS12G0169100 PROTEIN"/>
    <property type="match status" value="1"/>
</dbReference>
<reference evidence="2" key="1">
    <citation type="submission" date="2023-07" db="EMBL/GenBank/DDBJ databases">
        <title>A chromosome-level genome assembly of Lolium multiflorum.</title>
        <authorList>
            <person name="Chen Y."/>
            <person name="Copetti D."/>
            <person name="Kolliker R."/>
            <person name="Studer B."/>
        </authorList>
    </citation>
    <scope>NUCLEOTIDE SEQUENCE</scope>
    <source>
        <strain evidence="2">02402/16</strain>
        <tissue evidence="2">Leaf</tissue>
    </source>
</reference>
<comment type="caution">
    <text evidence="2">The sequence shown here is derived from an EMBL/GenBank/DDBJ whole genome shotgun (WGS) entry which is preliminary data.</text>
</comment>
<dbReference type="PANTHER" id="PTHR31580">
    <property type="entry name" value="FILAMENT-LIKE PLANT PROTEIN 4"/>
    <property type="match status" value="1"/>
</dbReference>
<gene>
    <name evidence="2" type="ORF">QYE76_064728</name>
</gene>
<dbReference type="AlphaFoldDB" id="A0AAD8W873"/>
<name>A0AAD8W873_LOLMU</name>
<accession>A0AAD8W873</accession>
<sequence length="85" mass="9423">MCQVAAPGTGITRGENTGCLTKTSMELESENSKLRNHIAELKKQLEATKSEASLSVQLDLYEKLQTMEKENLDLKAKLLVQSKDL</sequence>